<keyword evidence="1" id="KW-0863">Zinc-finger</keyword>
<dbReference type="GO" id="GO:0008270">
    <property type="term" value="F:zinc ion binding"/>
    <property type="evidence" value="ECO:0007669"/>
    <property type="project" value="UniProtKB-KW"/>
</dbReference>
<proteinExistence type="predicted"/>
<comment type="caution">
    <text evidence="3">The sequence shown here is derived from an EMBL/GenBank/DDBJ whole genome shotgun (WGS) entry which is preliminary data.</text>
</comment>
<evidence type="ECO:0000259" key="2">
    <source>
        <dbReference type="PROSITE" id="PS50158"/>
    </source>
</evidence>
<evidence type="ECO:0000313" key="3">
    <source>
        <dbReference type="EMBL" id="KAK3222744.1"/>
    </source>
</evidence>
<keyword evidence="1" id="KW-0862">Zinc</keyword>
<evidence type="ECO:0000313" key="4">
    <source>
        <dbReference type="Proteomes" id="UP001281410"/>
    </source>
</evidence>
<dbReference type="EMBL" id="JANJYJ010000003">
    <property type="protein sequence ID" value="KAK3222744.1"/>
    <property type="molecule type" value="Genomic_DNA"/>
</dbReference>
<feature type="domain" description="CCHC-type" evidence="2">
    <location>
        <begin position="70"/>
        <end position="84"/>
    </location>
</feature>
<dbReference type="InterPro" id="IPR001878">
    <property type="entry name" value="Znf_CCHC"/>
</dbReference>
<dbReference type="AlphaFoldDB" id="A0AAE0EC87"/>
<evidence type="ECO:0000256" key="1">
    <source>
        <dbReference type="PROSITE-ProRule" id="PRU00047"/>
    </source>
</evidence>
<keyword evidence="1" id="KW-0479">Metal-binding</keyword>
<dbReference type="InterPro" id="IPR036875">
    <property type="entry name" value="Znf_CCHC_sf"/>
</dbReference>
<protein>
    <recommendedName>
        <fullName evidence="2">CCHC-type domain-containing protein</fullName>
    </recommendedName>
</protein>
<reference evidence="3" key="1">
    <citation type="journal article" date="2023" name="Plant J.">
        <title>Genome sequences and population genomics provide insights into the demographic history, inbreeding, and mutation load of two 'living fossil' tree species of Dipteronia.</title>
        <authorList>
            <person name="Feng Y."/>
            <person name="Comes H.P."/>
            <person name="Chen J."/>
            <person name="Zhu S."/>
            <person name="Lu R."/>
            <person name="Zhang X."/>
            <person name="Li P."/>
            <person name="Qiu J."/>
            <person name="Olsen K.M."/>
            <person name="Qiu Y."/>
        </authorList>
    </citation>
    <scope>NUCLEOTIDE SEQUENCE</scope>
    <source>
        <strain evidence="3">NBL</strain>
    </source>
</reference>
<name>A0AAE0EC87_9ROSI</name>
<accession>A0AAE0EC87</accession>
<organism evidence="3 4">
    <name type="scientific">Dipteronia sinensis</name>
    <dbReference type="NCBI Taxonomy" id="43782"/>
    <lineage>
        <taxon>Eukaryota</taxon>
        <taxon>Viridiplantae</taxon>
        <taxon>Streptophyta</taxon>
        <taxon>Embryophyta</taxon>
        <taxon>Tracheophyta</taxon>
        <taxon>Spermatophyta</taxon>
        <taxon>Magnoliopsida</taxon>
        <taxon>eudicotyledons</taxon>
        <taxon>Gunneridae</taxon>
        <taxon>Pentapetalae</taxon>
        <taxon>rosids</taxon>
        <taxon>malvids</taxon>
        <taxon>Sapindales</taxon>
        <taxon>Sapindaceae</taxon>
        <taxon>Hippocastanoideae</taxon>
        <taxon>Acereae</taxon>
        <taxon>Dipteronia</taxon>
    </lineage>
</organism>
<dbReference type="Proteomes" id="UP001281410">
    <property type="component" value="Unassembled WGS sequence"/>
</dbReference>
<sequence length="178" mass="19811">MSTEGYKEANVAIDKLTIQMNGLLPSSSRTREENIHCTSKRLTVHVKDPVIAVTKGSMRQNKKCSGKTCKCGKCGEPGHTAKTCCAHVKHNMNATASNGVARTGSILQPTAYADLVRTCDCRFNLDSDGRCQPFAFQNNKVSMAHFTTQLNDDVFSMTNSTPAMYMQQIQWWRPHNFM</sequence>
<dbReference type="SUPFAM" id="SSF57756">
    <property type="entry name" value="Retrovirus zinc finger-like domains"/>
    <property type="match status" value="1"/>
</dbReference>
<dbReference type="PROSITE" id="PS50158">
    <property type="entry name" value="ZF_CCHC"/>
    <property type="match status" value="1"/>
</dbReference>
<dbReference type="GO" id="GO:0003676">
    <property type="term" value="F:nucleic acid binding"/>
    <property type="evidence" value="ECO:0007669"/>
    <property type="project" value="InterPro"/>
</dbReference>
<gene>
    <name evidence="3" type="ORF">Dsin_009769</name>
</gene>
<keyword evidence="4" id="KW-1185">Reference proteome</keyword>